<dbReference type="Proteomes" id="UP001165960">
    <property type="component" value="Unassembled WGS sequence"/>
</dbReference>
<name>A0ACC2U7W0_9FUNG</name>
<keyword evidence="2" id="KW-1185">Reference proteome</keyword>
<accession>A0ACC2U7W0</accession>
<proteinExistence type="predicted"/>
<dbReference type="EMBL" id="QTSX02001142">
    <property type="protein sequence ID" value="KAJ9083124.1"/>
    <property type="molecule type" value="Genomic_DNA"/>
</dbReference>
<comment type="caution">
    <text evidence="1">The sequence shown here is derived from an EMBL/GenBank/DDBJ whole genome shotgun (WGS) entry which is preliminary data.</text>
</comment>
<sequence>MPPPNPPKRHPCVRIDNSLTLETWAKGQDLNPEPKYPQAAGPGNQEAACPCFPGVKPQQAEANNDGPNGEASQTNGIIAPNGGVIKAPNGGNRIPTISFMSL</sequence>
<protein>
    <submittedName>
        <fullName evidence="1">Uncharacterized protein</fullName>
    </submittedName>
</protein>
<gene>
    <name evidence="1" type="ORF">DSO57_1037878</name>
</gene>
<organism evidence="1 2">
    <name type="scientific">Entomophthora muscae</name>
    <dbReference type="NCBI Taxonomy" id="34485"/>
    <lineage>
        <taxon>Eukaryota</taxon>
        <taxon>Fungi</taxon>
        <taxon>Fungi incertae sedis</taxon>
        <taxon>Zoopagomycota</taxon>
        <taxon>Entomophthoromycotina</taxon>
        <taxon>Entomophthoromycetes</taxon>
        <taxon>Entomophthorales</taxon>
        <taxon>Entomophthoraceae</taxon>
        <taxon>Entomophthora</taxon>
    </lineage>
</organism>
<reference evidence="1" key="1">
    <citation type="submission" date="2022-04" db="EMBL/GenBank/DDBJ databases">
        <title>Genome of the entomopathogenic fungus Entomophthora muscae.</title>
        <authorList>
            <person name="Elya C."/>
            <person name="Lovett B.R."/>
            <person name="Lee E."/>
            <person name="Macias A.M."/>
            <person name="Hajek A.E."/>
            <person name="De Bivort B.L."/>
            <person name="Kasson M.T."/>
            <person name="De Fine Licht H.H."/>
            <person name="Stajich J.E."/>
        </authorList>
    </citation>
    <scope>NUCLEOTIDE SEQUENCE</scope>
    <source>
        <strain evidence="1">Berkeley</strain>
    </source>
</reference>
<evidence type="ECO:0000313" key="1">
    <source>
        <dbReference type="EMBL" id="KAJ9083124.1"/>
    </source>
</evidence>
<evidence type="ECO:0000313" key="2">
    <source>
        <dbReference type="Proteomes" id="UP001165960"/>
    </source>
</evidence>